<feature type="transmembrane region" description="Helical" evidence="1">
    <location>
        <begin position="101"/>
        <end position="122"/>
    </location>
</feature>
<dbReference type="EMBL" id="CP139960">
    <property type="protein sequence ID" value="WQD39461.1"/>
    <property type="molecule type" value="Genomic_DNA"/>
</dbReference>
<keyword evidence="1" id="KW-0812">Transmembrane</keyword>
<keyword evidence="1" id="KW-1133">Transmembrane helix</keyword>
<dbReference type="InterPro" id="IPR025635">
    <property type="entry name" value="DUF4293"/>
</dbReference>
<accession>A0ABZ0WBJ6</accession>
<organism evidence="2 3">
    <name type="scientific">Niabella yanshanensis</name>
    <dbReference type="NCBI Taxonomy" id="577386"/>
    <lineage>
        <taxon>Bacteria</taxon>
        <taxon>Pseudomonadati</taxon>
        <taxon>Bacteroidota</taxon>
        <taxon>Chitinophagia</taxon>
        <taxon>Chitinophagales</taxon>
        <taxon>Chitinophagaceae</taxon>
        <taxon>Niabella</taxon>
    </lineage>
</organism>
<dbReference type="Proteomes" id="UP001325680">
    <property type="component" value="Chromosome"/>
</dbReference>
<gene>
    <name evidence="2" type="ORF">U0035_04785</name>
</gene>
<evidence type="ECO:0000256" key="1">
    <source>
        <dbReference type="SAM" id="Phobius"/>
    </source>
</evidence>
<sequence length="139" mass="15424">MIQRKQTLWLLLSAISSGLTFKFPFYSGIVAPGTTGVEGPELTATDNIYLILLTVLVLGLSAITIFLFKDRRKQIQLSLFGLVASLGLIAVYWIYSQNFSAGNIAITALLTLLIVLGFFFAIQGIRKDQKLIKDLDRLR</sequence>
<dbReference type="Pfam" id="PF14126">
    <property type="entry name" value="DUF4293"/>
    <property type="match status" value="1"/>
</dbReference>
<keyword evidence="3" id="KW-1185">Reference proteome</keyword>
<dbReference type="RefSeq" id="WP_114788904.1">
    <property type="nucleotide sequence ID" value="NZ_CP139960.1"/>
</dbReference>
<feature type="transmembrane region" description="Helical" evidence="1">
    <location>
        <begin position="48"/>
        <end position="68"/>
    </location>
</feature>
<keyword evidence="1" id="KW-0472">Membrane</keyword>
<reference evidence="2 3" key="1">
    <citation type="submission" date="2023-12" db="EMBL/GenBank/DDBJ databases">
        <title>Genome sequencing and assembly of bacterial species from a model synthetic community.</title>
        <authorList>
            <person name="Hogle S.L."/>
        </authorList>
    </citation>
    <scope>NUCLEOTIDE SEQUENCE [LARGE SCALE GENOMIC DNA]</scope>
    <source>
        <strain evidence="2 3">HAMBI_3031</strain>
    </source>
</reference>
<name>A0ABZ0WBJ6_9BACT</name>
<proteinExistence type="predicted"/>
<evidence type="ECO:0000313" key="3">
    <source>
        <dbReference type="Proteomes" id="UP001325680"/>
    </source>
</evidence>
<protein>
    <submittedName>
        <fullName evidence="2">DUF4293 domain-containing protein</fullName>
    </submittedName>
</protein>
<feature type="transmembrane region" description="Helical" evidence="1">
    <location>
        <begin position="75"/>
        <end position="95"/>
    </location>
</feature>
<evidence type="ECO:0000313" key="2">
    <source>
        <dbReference type="EMBL" id="WQD39461.1"/>
    </source>
</evidence>